<protein>
    <recommendedName>
        <fullName evidence="13">Serine--tRNA ligase</fullName>
        <ecNumber evidence="4">6.1.1.11</ecNumber>
    </recommendedName>
    <alternativeName>
        <fullName evidence="11">Seryl-tRNA synthetase</fullName>
    </alternativeName>
    <alternativeName>
        <fullName evidence="12">Seryl-tRNA(Ser/Sec) synthetase</fullName>
    </alternativeName>
</protein>
<dbReference type="InterPro" id="IPR033729">
    <property type="entry name" value="SerRS_core"/>
</dbReference>
<evidence type="ECO:0000256" key="7">
    <source>
        <dbReference type="ARBA" id="ARBA00022741"/>
    </source>
</evidence>
<evidence type="ECO:0000256" key="10">
    <source>
        <dbReference type="ARBA" id="ARBA00023146"/>
    </source>
</evidence>
<dbReference type="InterPro" id="IPR010978">
    <property type="entry name" value="tRNA-bd_arm"/>
</dbReference>
<proteinExistence type="inferred from homology"/>
<dbReference type="Gene3D" id="3.30.930.10">
    <property type="entry name" value="Bira Bifunctional Protein, Domain 2"/>
    <property type="match status" value="1"/>
</dbReference>
<dbReference type="PIRSF" id="PIRSF001529">
    <property type="entry name" value="Ser-tRNA-synth_IIa"/>
    <property type="match status" value="1"/>
</dbReference>
<dbReference type="EC" id="6.1.1.11" evidence="4"/>
<dbReference type="PANTHER" id="PTHR43697">
    <property type="entry name" value="SERYL-TRNA SYNTHETASE"/>
    <property type="match status" value="1"/>
</dbReference>
<comment type="caution">
    <text evidence="17">The sequence shown here is derived from an EMBL/GenBank/DDBJ whole genome shotgun (WGS) entry which is preliminary data.</text>
</comment>
<feature type="domain" description="Aminoacyl-transfer RNA synthetases class-II family profile" evidence="16">
    <location>
        <begin position="190"/>
        <end position="445"/>
    </location>
</feature>
<dbReference type="InterPro" id="IPR042103">
    <property type="entry name" value="SerRS_1_N_sf"/>
</dbReference>
<evidence type="ECO:0000256" key="2">
    <source>
        <dbReference type="ARBA" id="ARBA00005045"/>
    </source>
</evidence>
<evidence type="ECO:0000259" key="16">
    <source>
        <dbReference type="PROSITE" id="PS50862"/>
    </source>
</evidence>
<accession>A0ABQ6MC16</accession>
<dbReference type="InterPro" id="IPR045864">
    <property type="entry name" value="aa-tRNA-synth_II/BPL/LPL"/>
</dbReference>
<dbReference type="Gene3D" id="1.10.287.40">
    <property type="entry name" value="Serine-tRNA synthetase, tRNA binding domain"/>
    <property type="match status" value="1"/>
</dbReference>
<dbReference type="CDD" id="cd00770">
    <property type="entry name" value="SerRS_core"/>
    <property type="match status" value="1"/>
</dbReference>
<evidence type="ECO:0000256" key="13">
    <source>
        <dbReference type="ARBA" id="ARBA00039158"/>
    </source>
</evidence>
<dbReference type="PRINTS" id="PR00981">
    <property type="entry name" value="TRNASYNTHSER"/>
</dbReference>
<comment type="catalytic activity">
    <reaction evidence="15">
        <text>tRNA(Ser) + L-serine + ATP = L-seryl-tRNA(Ser) + AMP + diphosphate + H(+)</text>
        <dbReference type="Rhea" id="RHEA:12292"/>
        <dbReference type="Rhea" id="RHEA-COMP:9669"/>
        <dbReference type="Rhea" id="RHEA-COMP:9703"/>
        <dbReference type="ChEBI" id="CHEBI:15378"/>
        <dbReference type="ChEBI" id="CHEBI:30616"/>
        <dbReference type="ChEBI" id="CHEBI:33019"/>
        <dbReference type="ChEBI" id="CHEBI:33384"/>
        <dbReference type="ChEBI" id="CHEBI:78442"/>
        <dbReference type="ChEBI" id="CHEBI:78533"/>
        <dbReference type="ChEBI" id="CHEBI:456215"/>
        <dbReference type="EC" id="6.1.1.11"/>
    </reaction>
</comment>
<gene>
    <name evidence="17" type="ORF">TeGR_g180</name>
</gene>
<comment type="subcellular location">
    <subcellularLocation>
        <location evidence="1">Cytoplasm</location>
    </subcellularLocation>
</comment>
<dbReference type="EMBL" id="BRYB01005360">
    <property type="protein sequence ID" value="GMI23541.1"/>
    <property type="molecule type" value="Genomic_DNA"/>
</dbReference>
<evidence type="ECO:0000256" key="1">
    <source>
        <dbReference type="ARBA" id="ARBA00004496"/>
    </source>
</evidence>
<dbReference type="SUPFAM" id="SSF55681">
    <property type="entry name" value="Class II aaRS and biotin synthetases"/>
    <property type="match status" value="1"/>
</dbReference>
<dbReference type="InterPro" id="IPR002317">
    <property type="entry name" value="Ser-tRNA-ligase_type_1"/>
</dbReference>
<name>A0ABQ6MC16_9STRA</name>
<dbReference type="InterPro" id="IPR006195">
    <property type="entry name" value="aa-tRNA-synth_II"/>
</dbReference>
<evidence type="ECO:0000256" key="9">
    <source>
        <dbReference type="ARBA" id="ARBA00022917"/>
    </source>
</evidence>
<evidence type="ECO:0000256" key="12">
    <source>
        <dbReference type="ARBA" id="ARBA00033352"/>
    </source>
</evidence>
<evidence type="ECO:0000256" key="8">
    <source>
        <dbReference type="ARBA" id="ARBA00022840"/>
    </source>
</evidence>
<evidence type="ECO:0000256" key="15">
    <source>
        <dbReference type="ARBA" id="ARBA00048823"/>
    </source>
</evidence>
<evidence type="ECO:0000256" key="11">
    <source>
        <dbReference type="ARBA" id="ARBA00031113"/>
    </source>
</evidence>
<dbReference type="Pfam" id="PF02403">
    <property type="entry name" value="Seryl_tRNA_N"/>
    <property type="match status" value="1"/>
</dbReference>
<comment type="similarity">
    <text evidence="3">Belongs to the class-II aminoacyl-tRNA synthetase family. Type-1 seryl-tRNA synthetase subfamily.</text>
</comment>
<keyword evidence="10" id="KW-0030">Aminoacyl-tRNA synthetase</keyword>
<sequence length="471" mass="51807">MSPASLRENLPVVLSHVASRGGSRELREEIRSVAEMQAVRVSSIVARDEQLGRRKTLSQQVGLAMKSGDGARAEELKQCSLEAGTRADEFTQDVEEMDRLMEGILCKVPNLLDDRVPEGLSEADNEVLLTHGDLSALPLRLGWPADFEPLWHDVVAANLSRGGGLDGWDAERAVRMSGARFFALSGPAARLERALSQFFLDAANDRGYTEVSVPFVVGRSALEGTGQLPKFEEDLFRIEGGSHKCNGEDAFLIPTAEVPLTNLHSGEIIPESQLPLSYVACTPCFRAEAGSYGRDTRGLIRTHQFAKVELVKIATPAQAKEEHEKLTADAERCLQLLELPYRKVRLCAGDIGFGAEHCYDLEVWLPGQQLWREISSCSNTGDFQARRMQLRYRPEEEEGAAKGGKKKKVKPALVHTMNGSALAVGRALVAILENYQREDGSVVVPDVLVPYMRGETLLEGPQVEFDESLLK</sequence>
<evidence type="ECO:0000313" key="17">
    <source>
        <dbReference type="EMBL" id="GMI23541.1"/>
    </source>
</evidence>
<dbReference type="Pfam" id="PF00587">
    <property type="entry name" value="tRNA-synt_2b"/>
    <property type="match status" value="1"/>
</dbReference>
<comment type="catalytic activity">
    <reaction evidence="14">
        <text>tRNA(Sec) + L-serine + ATP = L-seryl-tRNA(Sec) + AMP + diphosphate + H(+)</text>
        <dbReference type="Rhea" id="RHEA:42580"/>
        <dbReference type="Rhea" id="RHEA-COMP:9742"/>
        <dbReference type="Rhea" id="RHEA-COMP:10128"/>
        <dbReference type="ChEBI" id="CHEBI:15378"/>
        <dbReference type="ChEBI" id="CHEBI:30616"/>
        <dbReference type="ChEBI" id="CHEBI:33019"/>
        <dbReference type="ChEBI" id="CHEBI:33384"/>
        <dbReference type="ChEBI" id="CHEBI:78442"/>
        <dbReference type="ChEBI" id="CHEBI:78533"/>
        <dbReference type="ChEBI" id="CHEBI:456215"/>
        <dbReference type="EC" id="6.1.1.11"/>
    </reaction>
</comment>
<evidence type="ECO:0000256" key="3">
    <source>
        <dbReference type="ARBA" id="ARBA00010728"/>
    </source>
</evidence>
<dbReference type="InterPro" id="IPR015866">
    <property type="entry name" value="Ser-tRNA-synth_1_N"/>
</dbReference>
<evidence type="ECO:0000256" key="4">
    <source>
        <dbReference type="ARBA" id="ARBA00012840"/>
    </source>
</evidence>
<evidence type="ECO:0000313" key="18">
    <source>
        <dbReference type="Proteomes" id="UP001165060"/>
    </source>
</evidence>
<keyword evidence="8" id="KW-0067">ATP-binding</keyword>
<evidence type="ECO:0000256" key="14">
    <source>
        <dbReference type="ARBA" id="ARBA00047929"/>
    </source>
</evidence>
<dbReference type="PROSITE" id="PS50862">
    <property type="entry name" value="AA_TRNA_LIGASE_II"/>
    <property type="match status" value="1"/>
</dbReference>
<keyword evidence="9" id="KW-0648">Protein biosynthesis</keyword>
<keyword evidence="7" id="KW-0547">Nucleotide-binding</keyword>
<evidence type="ECO:0000256" key="6">
    <source>
        <dbReference type="ARBA" id="ARBA00022598"/>
    </source>
</evidence>
<keyword evidence="18" id="KW-1185">Reference proteome</keyword>
<comment type="pathway">
    <text evidence="2">Aminoacyl-tRNA biosynthesis; selenocysteinyl-tRNA(Sec) biosynthesis; L-seryl-tRNA(Sec) from L-serine and tRNA(Sec): step 1/1.</text>
</comment>
<dbReference type="SUPFAM" id="SSF46589">
    <property type="entry name" value="tRNA-binding arm"/>
    <property type="match status" value="1"/>
</dbReference>
<dbReference type="InterPro" id="IPR002314">
    <property type="entry name" value="aa-tRNA-synt_IIb"/>
</dbReference>
<keyword evidence="6" id="KW-0436">Ligase</keyword>
<reference evidence="17 18" key="1">
    <citation type="journal article" date="2023" name="Commun. Biol.">
        <title>Genome analysis of Parmales, the sister group of diatoms, reveals the evolutionary specialization of diatoms from phago-mixotrophs to photoautotrophs.</title>
        <authorList>
            <person name="Ban H."/>
            <person name="Sato S."/>
            <person name="Yoshikawa S."/>
            <person name="Yamada K."/>
            <person name="Nakamura Y."/>
            <person name="Ichinomiya M."/>
            <person name="Sato N."/>
            <person name="Blanc-Mathieu R."/>
            <person name="Endo H."/>
            <person name="Kuwata A."/>
            <person name="Ogata H."/>
        </authorList>
    </citation>
    <scope>NUCLEOTIDE SEQUENCE [LARGE SCALE GENOMIC DNA]</scope>
</reference>
<dbReference type="NCBIfam" id="TIGR00414">
    <property type="entry name" value="serS"/>
    <property type="match status" value="1"/>
</dbReference>
<dbReference type="PANTHER" id="PTHR43697:SF1">
    <property type="entry name" value="SERINE--TRNA LIGASE"/>
    <property type="match status" value="1"/>
</dbReference>
<organism evidence="17 18">
    <name type="scientific">Tetraparma gracilis</name>
    <dbReference type="NCBI Taxonomy" id="2962635"/>
    <lineage>
        <taxon>Eukaryota</taxon>
        <taxon>Sar</taxon>
        <taxon>Stramenopiles</taxon>
        <taxon>Ochrophyta</taxon>
        <taxon>Bolidophyceae</taxon>
        <taxon>Parmales</taxon>
        <taxon>Triparmaceae</taxon>
        <taxon>Tetraparma</taxon>
    </lineage>
</organism>
<evidence type="ECO:0000256" key="5">
    <source>
        <dbReference type="ARBA" id="ARBA00022490"/>
    </source>
</evidence>
<keyword evidence="5" id="KW-0963">Cytoplasm</keyword>
<dbReference type="Proteomes" id="UP001165060">
    <property type="component" value="Unassembled WGS sequence"/>
</dbReference>